<name>A0ABS1Q0K8_9ACTN</name>
<reference evidence="9 10" key="1">
    <citation type="submission" date="2021-01" db="EMBL/GenBank/DDBJ databases">
        <title>WGS of actinomycetes isolated from Thailand.</title>
        <authorList>
            <person name="Thawai C."/>
        </authorList>
    </citation>
    <scope>NUCLEOTIDE SEQUENCE [LARGE SCALE GENOMIC DNA]</scope>
    <source>
        <strain evidence="9 10">CA3R110</strain>
    </source>
</reference>
<dbReference type="Proteomes" id="UP000621510">
    <property type="component" value="Unassembled WGS sequence"/>
</dbReference>
<accession>A0ABS1Q0K8</accession>
<dbReference type="EMBL" id="JAERRG010000021">
    <property type="protein sequence ID" value="MBL1118202.1"/>
    <property type="molecule type" value="Genomic_DNA"/>
</dbReference>
<evidence type="ECO:0000313" key="10">
    <source>
        <dbReference type="Proteomes" id="UP000621510"/>
    </source>
</evidence>
<sequence length="227" mass="23997">MPELAALLTMLVSLVLFFSLQSPQFLTQGNILNLLTAIAVTGIIAIPGTMLLIAGRVDLSVGSGTAFCGVMMASIAQKQIILVAVLAAAGIGILIGLVNGVLVTVFRVNALIATLGMMAVLRGLTHVNADGGTIAPRAHLRSLPPSSRTVRVRRQDRRTASLPPSAVPYRAVQRRGWCRCRGCVTRSRRRGRRATSRCAVRCVCECGPGCVLMCSIAALRPAALGKR</sequence>
<keyword evidence="10" id="KW-1185">Reference proteome</keyword>
<protein>
    <submittedName>
        <fullName evidence="9">ABC transporter permease</fullName>
    </submittedName>
</protein>
<comment type="subcellular location">
    <subcellularLocation>
        <location evidence="1">Cell membrane</location>
        <topology evidence="1">Multi-pass membrane protein</topology>
    </subcellularLocation>
</comment>
<dbReference type="InterPro" id="IPR001851">
    <property type="entry name" value="ABC_transp_permease"/>
</dbReference>
<keyword evidence="6 8" id="KW-1133">Transmembrane helix</keyword>
<keyword evidence="3" id="KW-1003">Cell membrane</keyword>
<keyword evidence="4" id="KW-0997">Cell inner membrane</keyword>
<dbReference type="RefSeq" id="WP_201856023.1">
    <property type="nucleotide sequence ID" value="NZ_JAERRG010000021.1"/>
</dbReference>
<evidence type="ECO:0000256" key="5">
    <source>
        <dbReference type="ARBA" id="ARBA00022692"/>
    </source>
</evidence>
<evidence type="ECO:0000313" key="9">
    <source>
        <dbReference type="EMBL" id="MBL1118202.1"/>
    </source>
</evidence>
<keyword evidence="5 8" id="KW-0812">Transmembrane</keyword>
<dbReference type="PANTHER" id="PTHR32196:SF21">
    <property type="entry name" value="ABC TRANSPORTER PERMEASE PROTEIN YPHD-RELATED"/>
    <property type="match status" value="1"/>
</dbReference>
<evidence type="ECO:0000256" key="4">
    <source>
        <dbReference type="ARBA" id="ARBA00022519"/>
    </source>
</evidence>
<evidence type="ECO:0000256" key="8">
    <source>
        <dbReference type="SAM" id="Phobius"/>
    </source>
</evidence>
<evidence type="ECO:0000256" key="3">
    <source>
        <dbReference type="ARBA" id="ARBA00022475"/>
    </source>
</evidence>
<keyword evidence="7 8" id="KW-0472">Membrane</keyword>
<dbReference type="PANTHER" id="PTHR32196">
    <property type="entry name" value="ABC TRANSPORTER PERMEASE PROTEIN YPHD-RELATED-RELATED"/>
    <property type="match status" value="1"/>
</dbReference>
<evidence type="ECO:0000256" key="7">
    <source>
        <dbReference type="ARBA" id="ARBA00023136"/>
    </source>
</evidence>
<feature type="transmembrane region" description="Helical" evidence="8">
    <location>
        <begin position="80"/>
        <end position="98"/>
    </location>
</feature>
<evidence type="ECO:0000256" key="1">
    <source>
        <dbReference type="ARBA" id="ARBA00004651"/>
    </source>
</evidence>
<organism evidence="9 10">
    <name type="scientific">Streptomyces endocoffeicus</name>
    <dbReference type="NCBI Taxonomy" id="2898945"/>
    <lineage>
        <taxon>Bacteria</taxon>
        <taxon>Bacillati</taxon>
        <taxon>Actinomycetota</taxon>
        <taxon>Actinomycetes</taxon>
        <taxon>Kitasatosporales</taxon>
        <taxon>Streptomycetaceae</taxon>
        <taxon>Streptomyces</taxon>
    </lineage>
</organism>
<evidence type="ECO:0000256" key="2">
    <source>
        <dbReference type="ARBA" id="ARBA00022448"/>
    </source>
</evidence>
<feature type="transmembrane region" description="Helical" evidence="8">
    <location>
        <begin position="31"/>
        <end position="53"/>
    </location>
</feature>
<evidence type="ECO:0000256" key="6">
    <source>
        <dbReference type="ARBA" id="ARBA00022989"/>
    </source>
</evidence>
<keyword evidence="2" id="KW-0813">Transport</keyword>
<comment type="caution">
    <text evidence="9">The sequence shown here is derived from an EMBL/GenBank/DDBJ whole genome shotgun (WGS) entry which is preliminary data.</text>
</comment>
<proteinExistence type="predicted"/>
<gene>
    <name evidence="9" type="ORF">JK364_38365</name>
</gene>
<dbReference type="Pfam" id="PF02653">
    <property type="entry name" value="BPD_transp_2"/>
    <property type="match status" value="1"/>
</dbReference>